<dbReference type="GO" id="GO:0000175">
    <property type="term" value="F:3'-5'-RNA exonuclease activity"/>
    <property type="evidence" value="ECO:0007669"/>
    <property type="project" value="TreeGrafter"/>
</dbReference>
<dbReference type="Proteomes" id="UP001049176">
    <property type="component" value="Chromosome 1"/>
</dbReference>
<evidence type="ECO:0000256" key="2">
    <source>
        <dbReference type="ARBA" id="ARBA00022801"/>
    </source>
</evidence>
<reference evidence="4" key="1">
    <citation type="journal article" date="2021" name="Genome Biol. Evol.">
        <title>The assembled and annotated genome of the fairy-ring fungus Marasmius oreades.</title>
        <authorList>
            <person name="Hiltunen M."/>
            <person name="Ament-Velasquez S.L."/>
            <person name="Johannesson H."/>
        </authorList>
    </citation>
    <scope>NUCLEOTIDE SEQUENCE</scope>
    <source>
        <strain evidence="4">03SP1</strain>
    </source>
</reference>
<accession>A0A9P7V2Z9</accession>
<feature type="domain" description="Endonuclease/exonuclease/phosphatase" evidence="3">
    <location>
        <begin position="78"/>
        <end position="447"/>
    </location>
</feature>
<comment type="similarity">
    <text evidence="1">Belongs to the CCR4/nocturin family.</text>
</comment>
<dbReference type="Pfam" id="PF03372">
    <property type="entry name" value="Exo_endo_phos"/>
    <property type="match status" value="1"/>
</dbReference>
<dbReference type="GeneID" id="66070236"/>
<gene>
    <name evidence="4" type="ORF">E1B28_001160</name>
</gene>
<dbReference type="EMBL" id="CM032181">
    <property type="protein sequence ID" value="KAG7099302.1"/>
    <property type="molecule type" value="Genomic_DNA"/>
</dbReference>
<dbReference type="PANTHER" id="PTHR12121">
    <property type="entry name" value="CARBON CATABOLITE REPRESSOR PROTEIN 4"/>
    <property type="match status" value="1"/>
</dbReference>
<keyword evidence="2" id="KW-0378">Hydrolase</keyword>
<evidence type="ECO:0000259" key="3">
    <source>
        <dbReference type="Pfam" id="PF03372"/>
    </source>
</evidence>
<dbReference type="GO" id="GO:0006139">
    <property type="term" value="P:nucleobase-containing compound metabolic process"/>
    <property type="evidence" value="ECO:0007669"/>
    <property type="project" value="UniProtKB-ARBA"/>
</dbReference>
<dbReference type="RefSeq" id="XP_043015772.1">
    <property type="nucleotide sequence ID" value="XM_043147067.1"/>
</dbReference>
<dbReference type="AlphaFoldDB" id="A0A9P7V2Z9"/>
<comment type="caution">
    <text evidence="4">The sequence shown here is derived from an EMBL/GenBank/DDBJ whole genome shotgun (WGS) entry which is preliminary data.</text>
</comment>
<sequence>MLSVILPRFYLTRPITTMSSNRPALTVEQIALQEARKLKKAKQTLAQVSENPMAKILKREWYRIDSPSTAHHQSVKVLTWNLLAQCLVRRELFPTSDCLKAGQREHMIYKEVVACKADILCLQEVDRLEKLLPILEKAGYSHRYACGPGKKHGCLIAYNRDLYEDVGEHTIYYDEQEIRSGDEEFFRRGSSFRTKNIGHLVSLKSTQGDVGLIVATTHLFWHPKYTYERARQAGILKREVIKFRDSENHSDWPCIIAGDFNFTPDDPAYSLAVGDQLLPAQLEQLKASYVVHASIDQSLAIGIPQNEDENEETTDSDRVIVNARPAKSSDGLLTSEELVTLFTETGPPLRSMCDVGLRLYKESLPQPPENAARITTFGDRVPLEAHRKGAHEPQWTSYTYYWQNSIDYVFVADPSGVQSTAVALLSPPNTSDLEPGIPRQGVSGSDHVSLCTEIVFVRR</sequence>
<dbReference type="KEGG" id="more:E1B28_001160"/>
<dbReference type="PANTHER" id="PTHR12121:SF45">
    <property type="entry name" value="NOCTURNIN"/>
    <property type="match status" value="1"/>
</dbReference>
<protein>
    <recommendedName>
        <fullName evidence="3">Endonuclease/exonuclease/phosphatase domain-containing protein</fullName>
    </recommendedName>
</protein>
<name>A0A9P7V2Z9_9AGAR</name>
<dbReference type="InterPro" id="IPR005135">
    <property type="entry name" value="Endo/exonuclease/phosphatase"/>
</dbReference>
<evidence type="ECO:0000313" key="5">
    <source>
        <dbReference type="Proteomes" id="UP001049176"/>
    </source>
</evidence>
<organism evidence="4 5">
    <name type="scientific">Marasmius oreades</name>
    <name type="common">fairy-ring Marasmius</name>
    <dbReference type="NCBI Taxonomy" id="181124"/>
    <lineage>
        <taxon>Eukaryota</taxon>
        <taxon>Fungi</taxon>
        <taxon>Dikarya</taxon>
        <taxon>Basidiomycota</taxon>
        <taxon>Agaricomycotina</taxon>
        <taxon>Agaricomycetes</taxon>
        <taxon>Agaricomycetidae</taxon>
        <taxon>Agaricales</taxon>
        <taxon>Marasmiineae</taxon>
        <taxon>Marasmiaceae</taxon>
        <taxon>Marasmius</taxon>
    </lineage>
</organism>
<proteinExistence type="inferred from homology"/>
<dbReference type="SUPFAM" id="SSF56219">
    <property type="entry name" value="DNase I-like"/>
    <property type="match status" value="1"/>
</dbReference>
<keyword evidence="5" id="KW-1185">Reference proteome</keyword>
<dbReference type="Gene3D" id="3.60.10.10">
    <property type="entry name" value="Endonuclease/exonuclease/phosphatase"/>
    <property type="match status" value="1"/>
</dbReference>
<dbReference type="OrthoDB" id="428734at2759"/>
<evidence type="ECO:0000256" key="1">
    <source>
        <dbReference type="ARBA" id="ARBA00010774"/>
    </source>
</evidence>
<dbReference type="InterPro" id="IPR036691">
    <property type="entry name" value="Endo/exonu/phosph_ase_sf"/>
</dbReference>
<dbReference type="InterPro" id="IPR050410">
    <property type="entry name" value="CCR4/nocturin_mRNA_transcr"/>
</dbReference>
<evidence type="ECO:0000313" key="4">
    <source>
        <dbReference type="EMBL" id="KAG7099302.1"/>
    </source>
</evidence>